<keyword evidence="2" id="KW-1185">Reference proteome</keyword>
<dbReference type="InterPro" id="IPR027417">
    <property type="entry name" value="P-loop_NTPase"/>
</dbReference>
<evidence type="ECO:0000313" key="2">
    <source>
        <dbReference type="Proteomes" id="UP001183824"/>
    </source>
</evidence>
<evidence type="ECO:0000313" key="1">
    <source>
        <dbReference type="EMBL" id="MDT0485356.1"/>
    </source>
</evidence>
<dbReference type="RefSeq" id="WP_311718135.1">
    <property type="nucleotide sequence ID" value="NZ_JAVREZ010000015.1"/>
</dbReference>
<gene>
    <name evidence="1" type="ORF">RNB18_35165</name>
</gene>
<sequence>MILVVEGPSAAGKSTHCARFASGQVVPELPGGMPSADWSLDETSVFWIERNVTRWTHACELEAEHELAVCDTDPLKLHYSWCLARARLTSADDFESQLSLARSAIETRRLGLADLIACQIPSSDTLRRQKEHDATRSRRTFDVNAQLAGPLREWYQALDDTDPGRVVWTWSTEPSLIRRQRYDRDLFDAWMKRLPALSA</sequence>
<dbReference type="SUPFAM" id="SSF52540">
    <property type="entry name" value="P-loop containing nucleoside triphosphate hydrolases"/>
    <property type="match status" value="1"/>
</dbReference>
<protein>
    <submittedName>
        <fullName evidence="1">Uncharacterized protein</fullName>
    </submittedName>
</protein>
<name>A0ABU2VJP2_9ACTN</name>
<dbReference type="EMBL" id="JAVREZ010000015">
    <property type="protein sequence ID" value="MDT0485356.1"/>
    <property type="molecule type" value="Genomic_DNA"/>
</dbReference>
<organism evidence="1 2">
    <name type="scientific">Streptomyces doebereineriae</name>
    <dbReference type="NCBI Taxonomy" id="3075528"/>
    <lineage>
        <taxon>Bacteria</taxon>
        <taxon>Bacillati</taxon>
        <taxon>Actinomycetota</taxon>
        <taxon>Actinomycetes</taxon>
        <taxon>Kitasatosporales</taxon>
        <taxon>Streptomycetaceae</taxon>
        <taxon>Streptomyces</taxon>
    </lineage>
</organism>
<comment type="caution">
    <text evidence="1">The sequence shown here is derived from an EMBL/GenBank/DDBJ whole genome shotgun (WGS) entry which is preliminary data.</text>
</comment>
<dbReference type="Proteomes" id="UP001183824">
    <property type="component" value="Unassembled WGS sequence"/>
</dbReference>
<reference evidence="2" key="1">
    <citation type="submission" date="2023-07" db="EMBL/GenBank/DDBJ databases">
        <title>30 novel species of actinomycetes from the DSMZ collection.</title>
        <authorList>
            <person name="Nouioui I."/>
        </authorList>
    </citation>
    <scope>NUCLEOTIDE SEQUENCE [LARGE SCALE GENOMIC DNA]</scope>
    <source>
        <strain evidence="2">DSM 41640</strain>
    </source>
</reference>
<proteinExistence type="predicted"/>
<accession>A0ABU2VJP2</accession>